<keyword evidence="2" id="KW-0328">Glycosyltransferase</keyword>
<keyword evidence="3 6" id="KW-0808">Transferase</keyword>
<comment type="similarity">
    <text evidence="1">Belongs to the glycosyltransferase 2 family.</text>
</comment>
<evidence type="ECO:0000256" key="1">
    <source>
        <dbReference type="ARBA" id="ARBA00006739"/>
    </source>
</evidence>
<evidence type="ECO:0000313" key="6">
    <source>
        <dbReference type="EMBL" id="CUQ67380.1"/>
    </source>
</evidence>
<feature type="transmembrane region" description="Helical" evidence="4">
    <location>
        <begin position="290"/>
        <end position="308"/>
    </location>
</feature>
<dbReference type="GO" id="GO:0016757">
    <property type="term" value="F:glycosyltransferase activity"/>
    <property type="evidence" value="ECO:0007669"/>
    <property type="project" value="UniProtKB-KW"/>
</dbReference>
<dbReference type="RefSeq" id="WP_062485663.1">
    <property type="nucleotide sequence ID" value="NZ_LN885086.1"/>
</dbReference>
<dbReference type="EMBL" id="LN885086">
    <property type="protein sequence ID" value="CUQ67380.1"/>
    <property type="molecule type" value="Genomic_DNA"/>
</dbReference>
<organism evidence="6 7">
    <name type="scientific">Candidatus Nitrospira inopinata</name>
    <dbReference type="NCBI Taxonomy" id="1715989"/>
    <lineage>
        <taxon>Bacteria</taxon>
        <taxon>Pseudomonadati</taxon>
        <taxon>Nitrospirota</taxon>
        <taxon>Nitrospiria</taxon>
        <taxon>Nitrospirales</taxon>
        <taxon>Nitrospiraceae</taxon>
        <taxon>Nitrospira</taxon>
    </lineage>
</organism>
<keyword evidence="4" id="KW-0472">Membrane</keyword>
<evidence type="ECO:0000256" key="3">
    <source>
        <dbReference type="ARBA" id="ARBA00022679"/>
    </source>
</evidence>
<gene>
    <name evidence="6" type="ORF">NITINOP_2408</name>
</gene>
<dbReference type="OrthoDB" id="9802632at2"/>
<dbReference type="InterPro" id="IPR001173">
    <property type="entry name" value="Glyco_trans_2-like"/>
</dbReference>
<dbReference type="Gene3D" id="3.90.550.10">
    <property type="entry name" value="Spore Coat Polysaccharide Biosynthesis Protein SpsA, Chain A"/>
    <property type="match status" value="1"/>
</dbReference>
<keyword evidence="7" id="KW-1185">Reference proteome</keyword>
<feature type="domain" description="Glycosyltransferase 2-like" evidence="5">
    <location>
        <begin position="51"/>
        <end position="176"/>
    </location>
</feature>
<feature type="transmembrane region" description="Helical" evidence="4">
    <location>
        <begin position="314"/>
        <end position="336"/>
    </location>
</feature>
<feature type="transmembrane region" description="Helical" evidence="4">
    <location>
        <begin position="7"/>
        <end position="30"/>
    </location>
</feature>
<dbReference type="KEGG" id="nio:NITINOP_2408"/>
<sequence>MKVGLEMLFWLSVLGVLYPYAGYPILLWIVGRVRGKPPRSLEAGGFCPSVSVIIPACNEEKRIEKKIANTKALRYPEDKLEVLFVSDGSMDRTVELIRRHVSRQYHLIELPVRGGKAAALNAGLERAKHDIVVFSDASIELEPDALSALVQGFCDPNVGCISGEDKIPESGGEAWYGRYELLLRRLESKVHSIVGASGSFYAQRRVLCTPFEEGLAPDFVSVLKTVERGFRAVSEPAAMGTMTSVKDSKQEFQRKVRTLIRGMTALFAYKRLLNPLKFGMFAVELWSHKILRWMVPFFLIAALVSSLAMLESPWFVAVSVIQIAFYGAALLALAGIKSVRQSLVGKVALYFSVVNAAIVVAWCKYLVGVRQELWTPTQR</sequence>
<evidence type="ECO:0000259" key="5">
    <source>
        <dbReference type="Pfam" id="PF00535"/>
    </source>
</evidence>
<keyword evidence="4" id="KW-1133">Transmembrane helix</keyword>
<dbReference type="STRING" id="1715989.NITINOP_2408"/>
<proteinExistence type="inferred from homology"/>
<evidence type="ECO:0000256" key="4">
    <source>
        <dbReference type="SAM" id="Phobius"/>
    </source>
</evidence>
<dbReference type="PANTHER" id="PTHR43630">
    <property type="entry name" value="POLY-BETA-1,6-N-ACETYL-D-GLUCOSAMINE SYNTHASE"/>
    <property type="match status" value="1"/>
</dbReference>
<keyword evidence="4" id="KW-0812">Transmembrane</keyword>
<dbReference type="AlphaFoldDB" id="A0A0S4KY85"/>
<dbReference type="Pfam" id="PF00535">
    <property type="entry name" value="Glycos_transf_2"/>
    <property type="match status" value="1"/>
</dbReference>
<evidence type="ECO:0000256" key="2">
    <source>
        <dbReference type="ARBA" id="ARBA00022676"/>
    </source>
</evidence>
<dbReference type="CDD" id="cd06439">
    <property type="entry name" value="CESA_like_1"/>
    <property type="match status" value="1"/>
</dbReference>
<name>A0A0S4KY85_9BACT</name>
<dbReference type="PANTHER" id="PTHR43630:SF1">
    <property type="entry name" value="POLY-BETA-1,6-N-ACETYL-D-GLUCOSAMINE SYNTHASE"/>
    <property type="match status" value="1"/>
</dbReference>
<dbReference type="InterPro" id="IPR029044">
    <property type="entry name" value="Nucleotide-diphossugar_trans"/>
</dbReference>
<feature type="transmembrane region" description="Helical" evidence="4">
    <location>
        <begin position="348"/>
        <end position="367"/>
    </location>
</feature>
<evidence type="ECO:0000313" key="7">
    <source>
        <dbReference type="Proteomes" id="UP000066284"/>
    </source>
</evidence>
<accession>A0A0S4KY85</accession>
<dbReference type="Proteomes" id="UP000066284">
    <property type="component" value="Chromosome 1"/>
</dbReference>
<protein>
    <submittedName>
        <fullName evidence="6">Glycosyl transferase family protein</fullName>
    </submittedName>
</protein>
<dbReference type="SUPFAM" id="SSF53448">
    <property type="entry name" value="Nucleotide-diphospho-sugar transferases"/>
    <property type="match status" value="1"/>
</dbReference>
<reference evidence="7" key="1">
    <citation type="submission" date="2015-09" db="EMBL/GenBank/DDBJ databases">
        <authorList>
            <person name="Daims H."/>
        </authorList>
    </citation>
    <scope>NUCLEOTIDE SEQUENCE [LARGE SCALE GENOMIC DNA]</scope>
</reference>